<reference evidence="1" key="1">
    <citation type="journal article" date="2018" name="Genome Biol.">
        <title>SKESA: strategic k-mer extension for scrupulous assemblies.</title>
        <authorList>
            <person name="Souvorov A."/>
            <person name="Agarwala R."/>
            <person name="Lipman D.J."/>
        </authorList>
    </citation>
    <scope>NUCLEOTIDE SEQUENCE [LARGE SCALE GENOMIC DNA]</scope>
    <source>
        <strain evidence="1">1839</strain>
    </source>
</reference>
<dbReference type="EMBL" id="DAAYTU010000013">
    <property type="protein sequence ID" value="HAG5770835.1"/>
    <property type="molecule type" value="Genomic_DNA"/>
</dbReference>
<dbReference type="AlphaFoldDB" id="A0A777TSA6"/>
<gene>
    <name evidence="1" type="ORF">GGB84_002509</name>
</gene>
<reference evidence="1" key="2">
    <citation type="submission" date="2020-02" db="EMBL/GenBank/DDBJ databases">
        <authorList>
            <consortium name="NCBI Pathogen Detection Project"/>
        </authorList>
    </citation>
    <scope>NUCLEOTIDE SEQUENCE</scope>
    <source>
        <strain evidence="1">1839</strain>
    </source>
</reference>
<protein>
    <submittedName>
        <fullName evidence="1">Uncharacterized protein</fullName>
    </submittedName>
</protein>
<name>A0A777TSA6_ECOLX</name>
<comment type="caution">
    <text evidence="1">The sequence shown here is derived from an EMBL/GenBank/DDBJ whole genome shotgun (WGS) entry which is preliminary data.</text>
</comment>
<sequence length="76" mass="8807">MTNGKRAMGHCKSFHYAICAFCLALRGDFQKNEASELLWIHFAIAIVFPDIPAKEVEKHVTIARYWIFVRQEEDGH</sequence>
<proteinExistence type="predicted"/>
<dbReference type="OrthoDB" id="9867546at2"/>
<accession>A0A777TSA6</accession>
<evidence type="ECO:0000313" key="1">
    <source>
        <dbReference type="EMBL" id="HAG5770835.1"/>
    </source>
</evidence>
<organism evidence="1">
    <name type="scientific">Escherichia coli</name>
    <dbReference type="NCBI Taxonomy" id="562"/>
    <lineage>
        <taxon>Bacteria</taxon>
        <taxon>Pseudomonadati</taxon>
        <taxon>Pseudomonadota</taxon>
        <taxon>Gammaproteobacteria</taxon>
        <taxon>Enterobacterales</taxon>
        <taxon>Enterobacteriaceae</taxon>
        <taxon>Escherichia</taxon>
    </lineage>
</organism>